<keyword evidence="3" id="KW-0238">DNA-binding</keyword>
<feature type="domain" description="KfrA N-terminal DNA-binding" evidence="2">
    <location>
        <begin position="31"/>
        <end position="141"/>
    </location>
</feature>
<keyword evidence="1" id="KW-0175">Coiled coil</keyword>
<proteinExistence type="predicted"/>
<dbReference type="GO" id="GO:0003677">
    <property type="term" value="F:DNA binding"/>
    <property type="evidence" value="ECO:0007669"/>
    <property type="project" value="UniProtKB-KW"/>
</dbReference>
<accession>A0ABW3M0U5</accession>
<organism evidence="3 4">
    <name type="scientific">Pseudoxanthomonas kaohsiungensis</name>
    <dbReference type="NCBI Taxonomy" id="283923"/>
    <lineage>
        <taxon>Bacteria</taxon>
        <taxon>Pseudomonadati</taxon>
        <taxon>Pseudomonadota</taxon>
        <taxon>Gammaproteobacteria</taxon>
        <taxon>Lysobacterales</taxon>
        <taxon>Lysobacteraceae</taxon>
        <taxon>Pseudoxanthomonas</taxon>
    </lineage>
</organism>
<evidence type="ECO:0000313" key="3">
    <source>
        <dbReference type="EMBL" id="MFD1043234.1"/>
    </source>
</evidence>
<protein>
    <submittedName>
        <fullName evidence="3">DNA-binding protein</fullName>
    </submittedName>
</protein>
<dbReference type="RefSeq" id="WP_162377044.1">
    <property type="nucleotide sequence ID" value="NZ_JBHTKN010000008.1"/>
</dbReference>
<feature type="coiled-coil region" evidence="1">
    <location>
        <begin position="143"/>
        <end position="177"/>
    </location>
</feature>
<dbReference type="Proteomes" id="UP001597033">
    <property type="component" value="Unassembled WGS sequence"/>
</dbReference>
<feature type="coiled-coil region" evidence="1">
    <location>
        <begin position="203"/>
        <end position="322"/>
    </location>
</feature>
<keyword evidence="4" id="KW-1185">Reference proteome</keyword>
<evidence type="ECO:0000259" key="2">
    <source>
        <dbReference type="Pfam" id="PF11740"/>
    </source>
</evidence>
<dbReference type="InterPro" id="IPR021104">
    <property type="entry name" value="KfrA_DNA-bd_N"/>
</dbReference>
<evidence type="ECO:0000256" key="1">
    <source>
        <dbReference type="SAM" id="Coils"/>
    </source>
</evidence>
<reference evidence="4" key="1">
    <citation type="journal article" date="2019" name="Int. J. Syst. Evol. Microbiol.">
        <title>The Global Catalogue of Microorganisms (GCM) 10K type strain sequencing project: providing services to taxonomists for standard genome sequencing and annotation.</title>
        <authorList>
            <consortium name="The Broad Institute Genomics Platform"/>
            <consortium name="The Broad Institute Genome Sequencing Center for Infectious Disease"/>
            <person name="Wu L."/>
            <person name="Ma J."/>
        </authorList>
    </citation>
    <scope>NUCLEOTIDE SEQUENCE [LARGE SCALE GENOMIC DNA]</scope>
    <source>
        <strain evidence="4">CCUG 55854</strain>
    </source>
</reference>
<gene>
    <name evidence="3" type="ORF">ACFQ2N_12845</name>
</gene>
<evidence type="ECO:0000313" key="4">
    <source>
        <dbReference type="Proteomes" id="UP001597033"/>
    </source>
</evidence>
<dbReference type="EMBL" id="JBHTKN010000008">
    <property type="protein sequence ID" value="MFD1043234.1"/>
    <property type="molecule type" value="Genomic_DNA"/>
</dbReference>
<comment type="caution">
    <text evidence="3">The sequence shown here is derived from an EMBL/GenBank/DDBJ whole genome shotgun (WGS) entry which is preliminary data.</text>
</comment>
<dbReference type="Pfam" id="PF11740">
    <property type="entry name" value="KfrA_N"/>
    <property type="match status" value="1"/>
</dbReference>
<sequence>MTTERERLERVRAEWLTGRGGEAARLEQAFVLDIAFMLFENRLHPTVDNIRYVNDGKGSPNVIQPAVKVFFQGELQRRLAKPAPLEGVPAPLMTLWAEVLDSAGKIAERSLAERSALVEDRSAAIDAREEDLLQRERTLDQREVDLQALIRTLQQDLDRARSEQAELSQEHRQVLTQLAEQREATAHAVAAAQAQAADHDRTTEEWQDRVAALQAQVEQLESGSAKSAQALDEARSALSEAQQQARIERATAAERLEAALQVAEQARAQVESSSALARTREQELQAALASVREALGVAEGRRDGVQQQLAELQARHAQLVEERRLAPFDVAVLSKSLAAAHCAFRAAGRHPSDEQLATAATFVYAHAVRGTNPDEAAAGGEVALLIERAPPSPEEKR</sequence>
<name>A0ABW3M0U5_9GAMM</name>